<dbReference type="InterPro" id="IPR040756">
    <property type="entry name" value="Peptidase_M61_N"/>
</dbReference>
<dbReference type="AlphaFoldDB" id="A0A3E0ERY0"/>
<evidence type="ECO:0000313" key="4">
    <source>
        <dbReference type="Proteomes" id="UP000257136"/>
    </source>
</evidence>
<dbReference type="InterPro" id="IPR007963">
    <property type="entry name" value="Peptidase_M61_catalytic"/>
</dbReference>
<feature type="domain" description="Peptidase M61 catalytic" evidence="1">
    <location>
        <begin position="295"/>
        <end position="409"/>
    </location>
</feature>
<dbReference type="Gene3D" id="2.60.40.3650">
    <property type="match status" value="1"/>
</dbReference>
<gene>
    <name evidence="3" type="ORF">C8P67_102195</name>
</gene>
<reference evidence="3 4" key="1">
    <citation type="submission" date="2018-08" db="EMBL/GenBank/DDBJ databases">
        <title>Genomic Encyclopedia of Archaeal and Bacterial Type Strains, Phase II (KMG-II): from individual species to whole genera.</title>
        <authorList>
            <person name="Goeker M."/>
        </authorList>
    </citation>
    <scope>NUCLEOTIDE SEQUENCE [LARGE SCALE GENOMIC DNA]</scope>
    <source>
        <strain evidence="3 4">DSM 100880</strain>
    </source>
</reference>
<dbReference type="SUPFAM" id="SSF55486">
    <property type="entry name" value="Metalloproteases ('zincins'), catalytic domain"/>
    <property type="match status" value="1"/>
</dbReference>
<dbReference type="Gene3D" id="1.10.390.10">
    <property type="entry name" value="Neutral Protease Domain 2"/>
    <property type="match status" value="1"/>
</dbReference>
<comment type="caution">
    <text evidence="3">The sequence shown here is derived from an EMBL/GenBank/DDBJ whole genome shotgun (WGS) entry which is preliminary data.</text>
</comment>
<dbReference type="GO" id="GO:0008237">
    <property type="term" value="F:metallopeptidase activity"/>
    <property type="evidence" value="ECO:0007669"/>
    <property type="project" value="UniProtKB-KW"/>
</dbReference>
<keyword evidence="3" id="KW-0645">Protease</keyword>
<dbReference type="RefSeq" id="WP_170141404.1">
    <property type="nucleotide sequence ID" value="NZ_QUNI01000002.1"/>
</dbReference>
<keyword evidence="3" id="KW-0378">Hydrolase</keyword>
<keyword evidence="3" id="KW-0482">Metalloprotease</keyword>
<evidence type="ECO:0000259" key="2">
    <source>
        <dbReference type="Pfam" id="PF17899"/>
    </source>
</evidence>
<keyword evidence="4" id="KW-1185">Reference proteome</keyword>
<dbReference type="Pfam" id="PF05299">
    <property type="entry name" value="Peptidase_M61"/>
    <property type="match status" value="1"/>
</dbReference>
<dbReference type="GO" id="GO:0006508">
    <property type="term" value="P:proteolysis"/>
    <property type="evidence" value="ECO:0007669"/>
    <property type="project" value="UniProtKB-KW"/>
</dbReference>
<organism evidence="3 4">
    <name type="scientific">Flavobacterium aquicola</name>
    <dbReference type="NCBI Taxonomy" id="1682742"/>
    <lineage>
        <taxon>Bacteria</taxon>
        <taxon>Pseudomonadati</taxon>
        <taxon>Bacteroidota</taxon>
        <taxon>Flavobacteriia</taxon>
        <taxon>Flavobacteriales</taxon>
        <taxon>Flavobacteriaceae</taxon>
        <taxon>Flavobacterium</taxon>
    </lineage>
</organism>
<dbReference type="InterPro" id="IPR027268">
    <property type="entry name" value="Peptidase_M4/M1_CTD_sf"/>
</dbReference>
<evidence type="ECO:0000259" key="1">
    <source>
        <dbReference type="Pfam" id="PF05299"/>
    </source>
</evidence>
<sequence length="528" mass="60389">MKNLSAIYNKYRTIFLFVLSLNVFFIVNNTAQAQSINPVLRYTVSMPNPENHYFHVELSCSGWKEETIDFKMPNWMPGYYQIMSYSKMVENFATKSNSENLAVKNINENTWQIKTEKGRPFTLSYDVKADKQFVANSYLDETHAYIIPNSLFVYINGHINIPVSVKISGVKKGFKIATGLDQAAGKENEFTAPDFDILYDCPLLIGDLEELPSFKVNGIEHRFIGYKLGSFDKITFMNNLKKVVESAAAIIGDIPYKQYTFIGIGPGQGGIEHLNNTTISFDGNGLDNPDAMNTMMNFLAHEYFHHYNVKRIRPFELGPFDYDKGSKTNLLWVSEGLSVYYEYLIVKRAGLVSDQTLFNYFEGSINAFENSPGRFYQSLTQASYETWSDGPFGKQGEDANRAISYYEKGPAAGLILDFAIRQATQNKKSLDNVMQFLYWEYYKKLQRGFTDAEFQNACETIAGISLADVFEYVYTTKEINYDKYLSYAGLKMKVQLDSDSKTKKYSFQFLDSVNDTQQKMLQSWLSSK</sequence>
<dbReference type="Pfam" id="PF17899">
    <property type="entry name" value="Peptidase_M61_N"/>
    <property type="match status" value="1"/>
</dbReference>
<dbReference type="InterPro" id="IPR024191">
    <property type="entry name" value="Peptidase_M61"/>
</dbReference>
<dbReference type="Proteomes" id="UP000257136">
    <property type="component" value="Unassembled WGS sequence"/>
</dbReference>
<evidence type="ECO:0000313" key="3">
    <source>
        <dbReference type="EMBL" id="REH00942.1"/>
    </source>
</evidence>
<accession>A0A3E0ERY0</accession>
<protein>
    <submittedName>
        <fullName evidence="3">Putative metalloprotease with PDZ domain</fullName>
    </submittedName>
</protein>
<dbReference type="EMBL" id="QUNI01000002">
    <property type="protein sequence ID" value="REH00942.1"/>
    <property type="molecule type" value="Genomic_DNA"/>
</dbReference>
<feature type="domain" description="Peptidase M61 N-terminal" evidence="2">
    <location>
        <begin position="41"/>
        <end position="207"/>
    </location>
</feature>
<name>A0A3E0ERY0_9FLAO</name>
<proteinExistence type="predicted"/>
<dbReference type="PIRSF" id="PIRSF016493">
    <property type="entry name" value="Glycyl_aminpptds"/>
    <property type="match status" value="1"/>
</dbReference>